<dbReference type="Pfam" id="PF00724">
    <property type="entry name" value="Oxidored_FMN"/>
    <property type="match status" value="1"/>
</dbReference>
<dbReference type="PANTHER" id="PTHR43656:SF2">
    <property type="entry name" value="BINDING OXIDOREDUCTASE, PUTATIVE (AFU_ORTHOLOGUE AFUA_2G08260)-RELATED"/>
    <property type="match status" value="1"/>
</dbReference>
<comment type="caution">
    <text evidence="4">The sequence shown here is derived from an EMBL/GenBank/DDBJ whole genome shotgun (WGS) entry which is preliminary data.</text>
</comment>
<evidence type="ECO:0000313" key="5">
    <source>
        <dbReference type="Proteomes" id="UP000051820"/>
    </source>
</evidence>
<dbReference type="InterPro" id="IPR013785">
    <property type="entry name" value="Aldolase_TIM"/>
</dbReference>
<dbReference type="InterPro" id="IPR001155">
    <property type="entry name" value="OxRdtase_FMN_N"/>
</dbReference>
<proteinExistence type="predicted"/>
<dbReference type="AlphaFoldDB" id="A0A0R1WD13"/>
<reference evidence="4 5" key="1">
    <citation type="journal article" date="2015" name="Genome Announc.">
        <title>Expanding the biotechnology potential of lactobacilli through comparative genomics of 213 strains and associated genera.</title>
        <authorList>
            <person name="Sun Z."/>
            <person name="Harris H.M."/>
            <person name="McCann A."/>
            <person name="Guo C."/>
            <person name="Argimon S."/>
            <person name="Zhang W."/>
            <person name="Yang X."/>
            <person name="Jeffery I.B."/>
            <person name="Cooney J.C."/>
            <person name="Kagawa T.F."/>
            <person name="Liu W."/>
            <person name="Song Y."/>
            <person name="Salvetti E."/>
            <person name="Wrobel A."/>
            <person name="Rasinkangas P."/>
            <person name="Parkhill J."/>
            <person name="Rea M.C."/>
            <person name="O'Sullivan O."/>
            <person name="Ritari J."/>
            <person name="Douillard F.P."/>
            <person name="Paul Ross R."/>
            <person name="Yang R."/>
            <person name="Briner A.E."/>
            <person name="Felis G.E."/>
            <person name="de Vos W.M."/>
            <person name="Barrangou R."/>
            <person name="Klaenhammer T.R."/>
            <person name="Caufield P.W."/>
            <person name="Cui Y."/>
            <person name="Zhang H."/>
            <person name="O'Toole P.W."/>
        </authorList>
    </citation>
    <scope>NUCLEOTIDE SEQUENCE [LARGE SCALE GENOMIC DNA]</scope>
    <source>
        <strain evidence="4 5">DSM 5007</strain>
    </source>
</reference>
<sequence length="399" mass="44203">MIRLTKYSFLEPYTFEHAGVTIKNRVVIPPMTECMSFHDGTVTEDEIEYYRKHSGGAGMFITAVAYVNELGKGFEGELSIDDDKFIPGLTKLSSAIKKNGTKAVVQIFSAGRMSSTAILRGNQPVSASAVKAVRAGSEEPRPLTDAEIEQTIKDFGQAVRRAIEAGFDGAEIHGANTYLIQQFFSPHSNRRDDKWGGSVENRMNFPLAVIKECREIVEKYAKQPFILGYRISPEEIEKPGITFDQTLQFVDVLKDQPIDYLHVSMGDVWRKSLNDNTISESLNETIKKHLDGKVPLIVVGDVQTPADAAKATDAGFEMVGLGRQSLREPQWVQKVEHDDEGSIRYNISIDDLDELGIKKPFFDILMILSGPTGIPLSTSQNNNRDDANAALDHFLSGGE</sequence>
<dbReference type="EMBL" id="AZGF01000005">
    <property type="protein sequence ID" value="KRM12774.1"/>
    <property type="molecule type" value="Genomic_DNA"/>
</dbReference>
<feature type="domain" description="NADH:flavin oxidoreductase/NADH oxidase N-terminal" evidence="3">
    <location>
        <begin position="11"/>
        <end position="338"/>
    </location>
</feature>
<accession>A0A0R1WD13</accession>
<dbReference type="eggNOG" id="COG1902">
    <property type="taxonomic scope" value="Bacteria"/>
</dbReference>
<keyword evidence="2" id="KW-0560">Oxidoreductase</keyword>
<dbReference type="InterPro" id="IPR051799">
    <property type="entry name" value="NADH_flavin_oxidoreductase"/>
</dbReference>
<keyword evidence="1" id="KW-0285">Flavoprotein</keyword>
<protein>
    <submittedName>
        <fullName evidence="4">NADH flavin oxidoreductase</fullName>
    </submittedName>
</protein>
<dbReference type="Gene3D" id="3.20.20.70">
    <property type="entry name" value="Aldolase class I"/>
    <property type="match status" value="1"/>
</dbReference>
<dbReference type="PATRIC" id="fig|1423807.3.peg.2005"/>
<gene>
    <name evidence="4" type="ORF">FD16_GL001952</name>
</gene>
<dbReference type="STRING" id="1423807.FD16_GL001952"/>
<evidence type="ECO:0000313" key="4">
    <source>
        <dbReference type="EMBL" id="KRM12774.1"/>
    </source>
</evidence>
<keyword evidence="5" id="KW-1185">Reference proteome</keyword>
<dbReference type="Proteomes" id="UP000051820">
    <property type="component" value="Unassembled WGS sequence"/>
</dbReference>
<dbReference type="GO" id="GO:0016491">
    <property type="term" value="F:oxidoreductase activity"/>
    <property type="evidence" value="ECO:0007669"/>
    <property type="project" value="UniProtKB-KW"/>
</dbReference>
<name>A0A0R1WD13_9LACO</name>
<dbReference type="SUPFAM" id="SSF51395">
    <property type="entry name" value="FMN-linked oxidoreductases"/>
    <property type="match status" value="1"/>
</dbReference>
<evidence type="ECO:0000259" key="3">
    <source>
        <dbReference type="Pfam" id="PF00724"/>
    </source>
</evidence>
<evidence type="ECO:0000256" key="1">
    <source>
        <dbReference type="ARBA" id="ARBA00022630"/>
    </source>
</evidence>
<dbReference type="CDD" id="cd04735">
    <property type="entry name" value="OYE_like_4_FMN"/>
    <property type="match status" value="1"/>
</dbReference>
<dbReference type="GO" id="GO:0010181">
    <property type="term" value="F:FMN binding"/>
    <property type="evidence" value="ECO:0007669"/>
    <property type="project" value="InterPro"/>
</dbReference>
<organism evidence="4 5">
    <name type="scientific">Paucilactobacillus suebicus DSM 5007 = KCTC 3549</name>
    <dbReference type="NCBI Taxonomy" id="1423807"/>
    <lineage>
        <taxon>Bacteria</taxon>
        <taxon>Bacillati</taxon>
        <taxon>Bacillota</taxon>
        <taxon>Bacilli</taxon>
        <taxon>Lactobacillales</taxon>
        <taxon>Lactobacillaceae</taxon>
        <taxon>Paucilactobacillus</taxon>
    </lineage>
</organism>
<evidence type="ECO:0000256" key="2">
    <source>
        <dbReference type="ARBA" id="ARBA00023002"/>
    </source>
</evidence>
<dbReference type="PANTHER" id="PTHR43656">
    <property type="entry name" value="BINDING OXIDOREDUCTASE, PUTATIVE (AFU_ORTHOLOGUE AFUA_2G08260)-RELATED"/>
    <property type="match status" value="1"/>
</dbReference>